<organism evidence="3 4">
    <name type="scientific">Polyplosphaeria fusca</name>
    <dbReference type="NCBI Taxonomy" id="682080"/>
    <lineage>
        <taxon>Eukaryota</taxon>
        <taxon>Fungi</taxon>
        <taxon>Dikarya</taxon>
        <taxon>Ascomycota</taxon>
        <taxon>Pezizomycotina</taxon>
        <taxon>Dothideomycetes</taxon>
        <taxon>Pleosporomycetidae</taxon>
        <taxon>Pleosporales</taxon>
        <taxon>Tetraplosphaeriaceae</taxon>
        <taxon>Polyplosphaeria</taxon>
    </lineage>
</organism>
<evidence type="ECO:0000313" key="4">
    <source>
        <dbReference type="Proteomes" id="UP000799444"/>
    </source>
</evidence>
<reference evidence="3" key="1">
    <citation type="journal article" date="2020" name="Stud. Mycol.">
        <title>101 Dothideomycetes genomes: a test case for predicting lifestyles and emergence of pathogens.</title>
        <authorList>
            <person name="Haridas S."/>
            <person name="Albert R."/>
            <person name="Binder M."/>
            <person name="Bloem J."/>
            <person name="Labutti K."/>
            <person name="Salamov A."/>
            <person name="Andreopoulos B."/>
            <person name="Baker S."/>
            <person name="Barry K."/>
            <person name="Bills G."/>
            <person name="Bluhm B."/>
            <person name="Cannon C."/>
            <person name="Castanera R."/>
            <person name="Culley D."/>
            <person name="Daum C."/>
            <person name="Ezra D."/>
            <person name="Gonzalez J."/>
            <person name="Henrissat B."/>
            <person name="Kuo A."/>
            <person name="Liang C."/>
            <person name="Lipzen A."/>
            <person name="Lutzoni F."/>
            <person name="Magnuson J."/>
            <person name="Mondo S."/>
            <person name="Nolan M."/>
            <person name="Ohm R."/>
            <person name="Pangilinan J."/>
            <person name="Park H.-J."/>
            <person name="Ramirez L."/>
            <person name="Alfaro M."/>
            <person name="Sun H."/>
            <person name="Tritt A."/>
            <person name="Yoshinaga Y."/>
            <person name="Zwiers L.-H."/>
            <person name="Turgeon B."/>
            <person name="Goodwin S."/>
            <person name="Spatafora J."/>
            <person name="Crous P."/>
            <person name="Grigoriev I."/>
        </authorList>
    </citation>
    <scope>NUCLEOTIDE SEQUENCE</scope>
    <source>
        <strain evidence="3">CBS 125425</strain>
    </source>
</reference>
<comment type="caution">
    <text evidence="3">The sequence shown here is derived from an EMBL/GenBank/DDBJ whole genome shotgun (WGS) entry which is preliminary data.</text>
</comment>
<sequence length="483" mass="53091">MASTLEDLHAAADDGRCLNVHFRQQQLKALHDVLRKNVDRLRDALRHDTHITDEEASIEVALSLSTVKNSYDSLDPEKDLEEEYRIAKGRDAADRMQPWGVVYIDPELRHTPLFSLVAPLSAALAAGNCVAVKLENSLKALPSLLRTILPEALDFDILLILTSTPAETSLRNCVSVLQDADIDSPTCSQLVSKKANVIAVVDRTADLAAAAEQLVIARFAFGGRSPYAPDLILVNEWSKVEFLELVLRHAVRFLASSTEANNGSIDESLQRLQKSKRWKMSTITKGDKGAVVELINTSTKHLSLPAKMSEPILCISAITSLDHAVDLISSNLPDSYLSSAYHFAAPTHAKYLAQFVKSDVSFVNHIPLSLLLGPTTPRFQAFNLDSRYTPAHFQRASPQYIKPPSSQTNLIETLSTDRSKVSCTKLLSASTTEIQPRKRPDSIAVGFFEQGILIGLAVYGIPLATCLGASLFYLSRTAIRRYT</sequence>
<dbReference type="InterPro" id="IPR016161">
    <property type="entry name" value="Ald_DH/histidinol_DH"/>
</dbReference>
<gene>
    <name evidence="3" type="ORF">EJ04DRAFT_546963</name>
</gene>
<evidence type="ECO:0000256" key="1">
    <source>
        <dbReference type="SAM" id="Phobius"/>
    </source>
</evidence>
<evidence type="ECO:0000313" key="3">
    <source>
        <dbReference type="EMBL" id="KAF2728097.1"/>
    </source>
</evidence>
<dbReference type="InterPro" id="IPR016163">
    <property type="entry name" value="Ald_DH_C"/>
</dbReference>
<keyword evidence="1" id="KW-0812">Transmembrane</keyword>
<dbReference type="InterPro" id="IPR016162">
    <property type="entry name" value="Ald_DH_N"/>
</dbReference>
<dbReference type="PANTHER" id="PTHR43111:SF1">
    <property type="entry name" value="ALDEHYDE DEHYDROGENASE B-RELATED"/>
    <property type="match status" value="1"/>
</dbReference>
<dbReference type="EMBL" id="ML996296">
    <property type="protein sequence ID" value="KAF2728097.1"/>
    <property type="molecule type" value="Genomic_DNA"/>
</dbReference>
<name>A0A9P4UTR2_9PLEO</name>
<dbReference type="SUPFAM" id="SSF53720">
    <property type="entry name" value="ALDH-like"/>
    <property type="match status" value="1"/>
</dbReference>
<dbReference type="GO" id="GO:0016620">
    <property type="term" value="F:oxidoreductase activity, acting on the aldehyde or oxo group of donors, NAD or NADP as acceptor"/>
    <property type="evidence" value="ECO:0007669"/>
    <property type="project" value="InterPro"/>
</dbReference>
<dbReference type="PANTHER" id="PTHR43111">
    <property type="entry name" value="ALDEHYDE DEHYDROGENASE B-RELATED"/>
    <property type="match status" value="1"/>
</dbReference>
<evidence type="ECO:0000259" key="2">
    <source>
        <dbReference type="Pfam" id="PF00171"/>
    </source>
</evidence>
<feature type="domain" description="Aldehyde dehydrogenase" evidence="2">
    <location>
        <begin position="16"/>
        <end position="151"/>
    </location>
</feature>
<proteinExistence type="predicted"/>
<dbReference type="Proteomes" id="UP000799444">
    <property type="component" value="Unassembled WGS sequence"/>
</dbReference>
<accession>A0A9P4UTR2</accession>
<keyword evidence="4" id="KW-1185">Reference proteome</keyword>
<dbReference type="Gene3D" id="3.40.605.10">
    <property type="entry name" value="Aldehyde Dehydrogenase, Chain A, domain 1"/>
    <property type="match status" value="1"/>
</dbReference>
<dbReference type="Pfam" id="PF00171">
    <property type="entry name" value="Aldedh"/>
    <property type="match status" value="1"/>
</dbReference>
<dbReference type="OrthoDB" id="5596991at2759"/>
<keyword evidence="1" id="KW-1133">Transmembrane helix</keyword>
<dbReference type="InterPro" id="IPR015590">
    <property type="entry name" value="Aldehyde_DH_dom"/>
</dbReference>
<dbReference type="AlphaFoldDB" id="A0A9P4UTR2"/>
<keyword evidence="1" id="KW-0472">Membrane</keyword>
<dbReference type="Gene3D" id="3.40.309.10">
    <property type="entry name" value="Aldehyde Dehydrogenase, Chain A, domain 2"/>
    <property type="match status" value="1"/>
</dbReference>
<protein>
    <submittedName>
        <fullName evidence="3">ALDH-like protein</fullName>
    </submittedName>
</protein>
<feature type="transmembrane region" description="Helical" evidence="1">
    <location>
        <begin position="452"/>
        <end position="474"/>
    </location>
</feature>